<dbReference type="STRING" id="1094715.GCA_000236165_02222"/>
<name>A0A377GCR0_9GAMM</name>
<sequence length="182" mass="21742">MSHEIYKKLQQLEVSVKNYYAAQSQYLPYPISFNFSFFREVYDLIKLMPLTKDKIQLMERFELNVRQKLSSIHPKLNYSFNFSEDINLYKPLIEQLDSLNQQARSLFNDYFAFNRPVFNWHAFRNLRNQISNIPNQTDKKQLMLLFENNVLQVISQVEPKVYASFTFTPELAEMSSLDSKKQ</sequence>
<dbReference type="AlphaFoldDB" id="A0A377GCR0"/>
<proteinExistence type="predicted"/>
<protein>
    <submittedName>
        <fullName evidence="1">Uncharacterized protein</fullName>
    </submittedName>
</protein>
<dbReference type="RefSeq" id="WP_010654401.1">
    <property type="nucleotide sequence ID" value="NZ_JAPHOO010000001.1"/>
</dbReference>
<reference evidence="1 2" key="1">
    <citation type="submission" date="2018-06" db="EMBL/GenBank/DDBJ databases">
        <authorList>
            <consortium name="Pathogen Informatics"/>
            <person name="Doyle S."/>
        </authorList>
    </citation>
    <scope>NUCLEOTIDE SEQUENCE [LARGE SCALE GENOMIC DNA]</scope>
    <source>
        <strain evidence="1 2">NCTC11370</strain>
    </source>
</reference>
<evidence type="ECO:0000313" key="2">
    <source>
        <dbReference type="Proteomes" id="UP000254554"/>
    </source>
</evidence>
<dbReference type="GeneID" id="93293146"/>
<dbReference type="OrthoDB" id="5652673at2"/>
<dbReference type="EMBL" id="UGGT01000001">
    <property type="protein sequence ID" value="STO22291.1"/>
    <property type="molecule type" value="Genomic_DNA"/>
</dbReference>
<accession>A0A377GCR0</accession>
<organism evidence="1 2">
    <name type="scientific">Fluoribacter dumoffii</name>
    <dbReference type="NCBI Taxonomy" id="463"/>
    <lineage>
        <taxon>Bacteria</taxon>
        <taxon>Pseudomonadati</taxon>
        <taxon>Pseudomonadota</taxon>
        <taxon>Gammaproteobacteria</taxon>
        <taxon>Legionellales</taxon>
        <taxon>Legionellaceae</taxon>
        <taxon>Fluoribacter</taxon>
    </lineage>
</organism>
<keyword evidence="2" id="KW-1185">Reference proteome</keyword>
<dbReference type="Proteomes" id="UP000254554">
    <property type="component" value="Unassembled WGS sequence"/>
</dbReference>
<evidence type="ECO:0000313" key="1">
    <source>
        <dbReference type="EMBL" id="STO22291.1"/>
    </source>
</evidence>
<gene>
    <name evidence="1" type="ORF">NCTC11370_02378</name>
</gene>